<dbReference type="InterPro" id="IPR003825">
    <property type="entry name" value="Colicin-V_CvpA"/>
</dbReference>
<evidence type="ECO:0000256" key="2">
    <source>
        <dbReference type="ARBA" id="ARBA00022692"/>
    </source>
</evidence>
<evidence type="ECO:0000256" key="1">
    <source>
        <dbReference type="ARBA" id="ARBA00004141"/>
    </source>
</evidence>
<feature type="transmembrane region" description="Helical" evidence="5">
    <location>
        <begin position="84"/>
        <end position="108"/>
    </location>
</feature>
<keyword evidence="7" id="KW-1185">Reference proteome</keyword>
<dbReference type="Proteomes" id="UP000250369">
    <property type="component" value="Unassembled WGS sequence"/>
</dbReference>
<dbReference type="Pfam" id="PF02674">
    <property type="entry name" value="Colicin_V"/>
    <property type="match status" value="1"/>
</dbReference>
<accession>A0A329M096</accession>
<dbReference type="GO" id="GO:0016020">
    <property type="term" value="C:membrane"/>
    <property type="evidence" value="ECO:0007669"/>
    <property type="project" value="UniProtKB-SubCell"/>
</dbReference>
<dbReference type="PANTHER" id="PTHR37306">
    <property type="entry name" value="COLICIN V PRODUCTION PROTEIN"/>
    <property type="match status" value="1"/>
</dbReference>
<keyword evidence="3 5" id="KW-1133">Transmembrane helix</keyword>
<protein>
    <submittedName>
        <fullName evidence="6">CvpA family protein</fullName>
    </submittedName>
</protein>
<evidence type="ECO:0000313" key="7">
    <source>
        <dbReference type="Proteomes" id="UP000250369"/>
    </source>
</evidence>
<sequence>MMNIVDISVCIFLILAFVAGYRRGLIRQLVSVLGVVIALFVAYKMYDDAAPFLRGLLPLETFSDYTGYGISLQNTRIEQYAVNALTFILLFAIVKITLSIVGHMLHWIAGVPGLNALNRWSGALLAMLEAALLFVLIVYALTVWPSDAVQFALEGSTAAKLASAAAPVWLEKLRVLWGEVRL</sequence>
<dbReference type="AlphaFoldDB" id="A0A329M096"/>
<dbReference type="PANTHER" id="PTHR37306:SF1">
    <property type="entry name" value="COLICIN V PRODUCTION PROTEIN"/>
    <property type="match status" value="1"/>
</dbReference>
<feature type="transmembrane region" description="Helical" evidence="5">
    <location>
        <begin position="6"/>
        <end position="22"/>
    </location>
</feature>
<gene>
    <name evidence="6" type="ORF">DQG23_33920</name>
</gene>
<comment type="caution">
    <text evidence="6">The sequence shown here is derived from an EMBL/GenBank/DDBJ whole genome shotgun (WGS) entry which is preliminary data.</text>
</comment>
<proteinExistence type="predicted"/>
<keyword evidence="2 5" id="KW-0812">Transmembrane</keyword>
<evidence type="ECO:0000256" key="4">
    <source>
        <dbReference type="ARBA" id="ARBA00023136"/>
    </source>
</evidence>
<feature type="transmembrane region" description="Helical" evidence="5">
    <location>
        <begin position="120"/>
        <end position="141"/>
    </location>
</feature>
<dbReference type="GO" id="GO:0009403">
    <property type="term" value="P:toxin biosynthetic process"/>
    <property type="evidence" value="ECO:0007669"/>
    <property type="project" value="InterPro"/>
</dbReference>
<reference evidence="6 7" key="1">
    <citation type="journal article" date="2009" name="Int. J. Syst. Evol. Microbiol.">
        <title>Paenibacillus contaminans sp. nov., isolated from a contaminated laboratory plate.</title>
        <authorList>
            <person name="Chou J.H."/>
            <person name="Lee J.H."/>
            <person name="Lin M.C."/>
            <person name="Chang P.S."/>
            <person name="Arun A.B."/>
            <person name="Young C.C."/>
            <person name="Chen W.M."/>
        </authorList>
    </citation>
    <scope>NUCLEOTIDE SEQUENCE [LARGE SCALE GENOMIC DNA]</scope>
    <source>
        <strain evidence="6 7">CKOBP-6</strain>
    </source>
</reference>
<keyword evidence="4 5" id="KW-0472">Membrane</keyword>
<feature type="transmembrane region" description="Helical" evidence="5">
    <location>
        <begin position="29"/>
        <end position="46"/>
    </location>
</feature>
<dbReference type="EMBL" id="QMFB01000031">
    <property type="protein sequence ID" value="RAV12982.1"/>
    <property type="molecule type" value="Genomic_DNA"/>
</dbReference>
<evidence type="ECO:0000256" key="5">
    <source>
        <dbReference type="SAM" id="Phobius"/>
    </source>
</evidence>
<comment type="subcellular location">
    <subcellularLocation>
        <location evidence="1">Membrane</location>
        <topology evidence="1">Multi-pass membrane protein</topology>
    </subcellularLocation>
</comment>
<evidence type="ECO:0000313" key="6">
    <source>
        <dbReference type="EMBL" id="RAV12982.1"/>
    </source>
</evidence>
<name>A0A329M096_9BACL</name>
<evidence type="ECO:0000256" key="3">
    <source>
        <dbReference type="ARBA" id="ARBA00022989"/>
    </source>
</evidence>
<organism evidence="6 7">
    <name type="scientific">Paenibacillus contaminans</name>
    <dbReference type="NCBI Taxonomy" id="450362"/>
    <lineage>
        <taxon>Bacteria</taxon>
        <taxon>Bacillati</taxon>
        <taxon>Bacillota</taxon>
        <taxon>Bacilli</taxon>
        <taxon>Bacillales</taxon>
        <taxon>Paenibacillaceae</taxon>
        <taxon>Paenibacillus</taxon>
    </lineage>
</organism>